<accession>A0A3P9NPD2</accession>
<evidence type="ECO:0000256" key="1">
    <source>
        <dbReference type="ARBA" id="ARBA00023157"/>
    </source>
</evidence>
<dbReference type="GO" id="GO:0006508">
    <property type="term" value="P:proteolysis"/>
    <property type="evidence" value="ECO:0007669"/>
    <property type="project" value="InterPro"/>
</dbReference>
<keyword evidence="4" id="KW-1185">Reference proteome</keyword>
<organism evidence="3 4">
    <name type="scientific">Poecilia reticulata</name>
    <name type="common">Guppy</name>
    <name type="synonym">Acanthophacelus reticulatus</name>
    <dbReference type="NCBI Taxonomy" id="8081"/>
    <lineage>
        <taxon>Eukaryota</taxon>
        <taxon>Metazoa</taxon>
        <taxon>Chordata</taxon>
        <taxon>Craniata</taxon>
        <taxon>Vertebrata</taxon>
        <taxon>Euteleostomi</taxon>
        <taxon>Actinopterygii</taxon>
        <taxon>Neopterygii</taxon>
        <taxon>Teleostei</taxon>
        <taxon>Neoteleostei</taxon>
        <taxon>Acanthomorphata</taxon>
        <taxon>Ovalentaria</taxon>
        <taxon>Atherinomorphae</taxon>
        <taxon>Cyprinodontiformes</taxon>
        <taxon>Poeciliidae</taxon>
        <taxon>Poeciliinae</taxon>
        <taxon>Poecilia</taxon>
    </lineage>
</organism>
<keyword evidence="1" id="KW-1015">Disulfide bond</keyword>
<dbReference type="GeneTree" id="ENSGT00390000009571"/>
<dbReference type="InterPro" id="IPR001314">
    <property type="entry name" value="Peptidase_S1A"/>
</dbReference>
<dbReference type="Gene3D" id="2.40.10.10">
    <property type="entry name" value="Trypsin-like serine proteases"/>
    <property type="match status" value="1"/>
</dbReference>
<reference evidence="3" key="3">
    <citation type="submission" date="2025-09" db="UniProtKB">
        <authorList>
            <consortium name="Ensembl"/>
        </authorList>
    </citation>
    <scope>IDENTIFICATION</scope>
    <source>
        <strain evidence="3">Guanapo</strain>
    </source>
</reference>
<dbReference type="GO" id="GO:0030141">
    <property type="term" value="C:secretory granule"/>
    <property type="evidence" value="ECO:0007669"/>
    <property type="project" value="TreeGrafter"/>
</dbReference>
<evidence type="ECO:0000313" key="4">
    <source>
        <dbReference type="Proteomes" id="UP000242638"/>
    </source>
</evidence>
<reference evidence="4" key="1">
    <citation type="submission" date="2013-11" db="EMBL/GenBank/DDBJ databases">
        <title>The genomic landscape of the Guanapo guppy.</title>
        <authorList>
            <person name="Kuenstner A."/>
            <person name="Dreyer C."/>
        </authorList>
    </citation>
    <scope>NUCLEOTIDE SEQUENCE</scope>
    <source>
        <strain evidence="4">Guanapo</strain>
    </source>
</reference>
<dbReference type="Ensembl" id="ENSPRET00000011547.1">
    <property type="protein sequence ID" value="ENSPREP00000011419.1"/>
    <property type="gene ID" value="ENSPREG00000007787.1"/>
</dbReference>
<dbReference type="GO" id="GO:0004252">
    <property type="term" value="F:serine-type endopeptidase activity"/>
    <property type="evidence" value="ECO:0007669"/>
    <property type="project" value="InterPro"/>
</dbReference>
<dbReference type="InterPro" id="IPR001254">
    <property type="entry name" value="Trypsin_dom"/>
</dbReference>
<dbReference type="Proteomes" id="UP000242638">
    <property type="component" value="Unassembled WGS sequence"/>
</dbReference>
<proteinExistence type="predicted"/>
<name>A0A3P9NPD2_POERE</name>
<dbReference type="InterPro" id="IPR043504">
    <property type="entry name" value="Peptidase_S1_PA_chymotrypsin"/>
</dbReference>
<dbReference type="Pfam" id="PF00089">
    <property type="entry name" value="Trypsin"/>
    <property type="match status" value="1"/>
</dbReference>
<dbReference type="SUPFAM" id="SSF50494">
    <property type="entry name" value="Trypsin-like serine proteases"/>
    <property type="match status" value="1"/>
</dbReference>
<feature type="domain" description="Peptidase S1" evidence="2">
    <location>
        <begin position="28"/>
        <end position="258"/>
    </location>
</feature>
<dbReference type="SMART" id="SM00020">
    <property type="entry name" value="Tryp_SPc"/>
    <property type="match status" value="1"/>
</dbReference>
<dbReference type="InterPro" id="IPR009003">
    <property type="entry name" value="Peptidase_S1_PA"/>
</dbReference>
<evidence type="ECO:0000259" key="2">
    <source>
        <dbReference type="PROSITE" id="PS50240"/>
    </source>
</evidence>
<dbReference type="PRINTS" id="PR00722">
    <property type="entry name" value="CHYMOTRYPSIN"/>
</dbReference>
<dbReference type="PANTHER" id="PTHR24271">
    <property type="entry name" value="KALLIKREIN-RELATED"/>
    <property type="match status" value="1"/>
</dbReference>
<dbReference type="AlphaFoldDB" id="A0A3P9NPD2"/>
<dbReference type="InterPro" id="IPR018114">
    <property type="entry name" value="TRYPSIN_HIS"/>
</dbReference>
<sequence length="265" mass="29822">MTDGGNAEESHSVHHAAAGASASLQKRIIGGQKCRDDERRYHVKIVGYNKAQDYICGGSLIADRWVLTAAHCWESDPGWVIKAQVGVHPPWRKPDEHIITKHEIYRDGNGRKHDIMLLKLPRKTTVQPIRLALCPDSLLLGTKVQIAGYGAAQVGPFNKRVHHRSVDLQCAEIKIDKHHKMELLMSKHEFFEYSFQKWYSASSSKKDIAEGDNGGGWVFQDRLYGVCAFSGHPEYALSAPSAFIDICGYKDWIDKILTEPQEIFV</sequence>
<dbReference type="PROSITE" id="PS50240">
    <property type="entry name" value="TRYPSIN_DOM"/>
    <property type="match status" value="1"/>
</dbReference>
<evidence type="ECO:0000313" key="3">
    <source>
        <dbReference type="Ensembl" id="ENSPREP00000011419.1"/>
    </source>
</evidence>
<protein>
    <recommendedName>
        <fullName evidence="2">Peptidase S1 domain-containing protein</fullName>
    </recommendedName>
</protein>
<dbReference type="PANTHER" id="PTHR24271:SF47">
    <property type="entry name" value="KALLIKREIN-1"/>
    <property type="match status" value="1"/>
</dbReference>
<reference evidence="3" key="2">
    <citation type="submission" date="2025-08" db="UniProtKB">
        <authorList>
            <consortium name="Ensembl"/>
        </authorList>
    </citation>
    <scope>IDENTIFICATION</scope>
    <source>
        <strain evidence="3">Guanapo</strain>
    </source>
</reference>
<dbReference type="PROSITE" id="PS00134">
    <property type="entry name" value="TRYPSIN_HIS"/>
    <property type="match status" value="1"/>
</dbReference>